<dbReference type="SUPFAM" id="SSF52096">
    <property type="entry name" value="ClpP/crotonase"/>
    <property type="match status" value="1"/>
</dbReference>
<dbReference type="Pfam" id="PF00378">
    <property type="entry name" value="ECH_1"/>
    <property type="match status" value="1"/>
</dbReference>
<dbReference type="Gene3D" id="3.90.226.10">
    <property type="entry name" value="2-enoyl-CoA Hydratase, Chain A, domain 1"/>
    <property type="match status" value="1"/>
</dbReference>
<gene>
    <name evidence="1" type="ORF">CXG81DRAFT_9069</name>
</gene>
<sequence length="248" mass="26941">MIVLAHFPPDAGSADEARVTLQRDGHCFIITMQDRDNRFSMLMMTCLNQALSQIEAIATAEDMDKGAVVTTSANEKIWSNGLEIAEVTSPTYFRMYHQLLTRMLTFCLPTVAALTGHTFAGGLMFAFAHDVRVLRSDRGLLCMPEVDLGMPLTPGMAAIVRAKVSDAQTLRALLIVGQRFDAAAALRGGLVDAAVPTRADVLPEAQRHAALLAPKAAHREVLLQLKRELYAGAVSTLESNDLGFYAKL</sequence>
<name>A0A4V1IVE1_9FUNG</name>
<dbReference type="InterPro" id="IPR001753">
    <property type="entry name" value="Enoyl-CoA_hydra/iso"/>
</dbReference>
<dbReference type="EMBL" id="ML014118">
    <property type="protein sequence ID" value="RKP03739.1"/>
    <property type="molecule type" value="Genomic_DNA"/>
</dbReference>
<evidence type="ECO:0000313" key="2">
    <source>
        <dbReference type="Proteomes" id="UP000274922"/>
    </source>
</evidence>
<dbReference type="AlphaFoldDB" id="A0A4V1IVE1"/>
<dbReference type="PANTHER" id="PTHR11941:SF75">
    <property type="entry name" value="ENOYL-COA HYDRATASE_ISOMERASE FAMILY PROTEIN"/>
    <property type="match status" value="1"/>
</dbReference>
<dbReference type="GO" id="GO:0004165">
    <property type="term" value="F:delta(3)-delta(2)-enoyl-CoA isomerase activity"/>
    <property type="evidence" value="ECO:0007669"/>
    <property type="project" value="TreeGrafter"/>
</dbReference>
<dbReference type="PANTHER" id="PTHR11941">
    <property type="entry name" value="ENOYL-COA HYDRATASE-RELATED"/>
    <property type="match status" value="1"/>
</dbReference>
<reference evidence="2" key="1">
    <citation type="journal article" date="2018" name="Nat. Microbiol.">
        <title>Leveraging single-cell genomics to expand the fungal tree of life.</title>
        <authorList>
            <person name="Ahrendt S.R."/>
            <person name="Quandt C.A."/>
            <person name="Ciobanu D."/>
            <person name="Clum A."/>
            <person name="Salamov A."/>
            <person name="Andreopoulos B."/>
            <person name="Cheng J.F."/>
            <person name="Woyke T."/>
            <person name="Pelin A."/>
            <person name="Henrissat B."/>
            <person name="Reynolds N.K."/>
            <person name="Benny G.L."/>
            <person name="Smith M.E."/>
            <person name="James T.Y."/>
            <person name="Grigoriev I.V."/>
        </authorList>
    </citation>
    <scope>NUCLEOTIDE SEQUENCE [LARGE SCALE GENOMIC DNA]</scope>
    <source>
        <strain evidence="2">ATCC 52028</strain>
    </source>
</reference>
<dbReference type="Proteomes" id="UP000274922">
    <property type="component" value="Unassembled WGS sequence"/>
</dbReference>
<proteinExistence type="predicted"/>
<dbReference type="OrthoDB" id="1696280at2759"/>
<dbReference type="GO" id="GO:0006635">
    <property type="term" value="P:fatty acid beta-oxidation"/>
    <property type="evidence" value="ECO:0007669"/>
    <property type="project" value="TreeGrafter"/>
</dbReference>
<protein>
    <recommendedName>
        <fullName evidence="3">ClpP/crotonase</fullName>
    </recommendedName>
</protein>
<accession>A0A4V1IVE1</accession>
<dbReference type="STRING" id="1555241.A0A4V1IVE1"/>
<evidence type="ECO:0000313" key="1">
    <source>
        <dbReference type="EMBL" id="RKP03739.1"/>
    </source>
</evidence>
<organism evidence="1 2">
    <name type="scientific">Caulochytrium protostelioides</name>
    <dbReference type="NCBI Taxonomy" id="1555241"/>
    <lineage>
        <taxon>Eukaryota</taxon>
        <taxon>Fungi</taxon>
        <taxon>Fungi incertae sedis</taxon>
        <taxon>Chytridiomycota</taxon>
        <taxon>Chytridiomycota incertae sedis</taxon>
        <taxon>Chytridiomycetes</taxon>
        <taxon>Caulochytriales</taxon>
        <taxon>Caulochytriaceae</taxon>
        <taxon>Caulochytrium</taxon>
    </lineage>
</organism>
<dbReference type="InterPro" id="IPR029045">
    <property type="entry name" value="ClpP/crotonase-like_dom_sf"/>
</dbReference>
<dbReference type="CDD" id="cd06558">
    <property type="entry name" value="crotonase-like"/>
    <property type="match status" value="1"/>
</dbReference>
<keyword evidence="2" id="KW-1185">Reference proteome</keyword>
<dbReference type="GO" id="GO:0005777">
    <property type="term" value="C:peroxisome"/>
    <property type="evidence" value="ECO:0007669"/>
    <property type="project" value="TreeGrafter"/>
</dbReference>
<evidence type="ECO:0008006" key="3">
    <source>
        <dbReference type="Google" id="ProtNLM"/>
    </source>
</evidence>